<keyword evidence="3" id="KW-1185">Reference proteome</keyword>
<gene>
    <name evidence="2" type="ORF">EWM64_g10875</name>
</gene>
<dbReference type="SUPFAM" id="SSF56672">
    <property type="entry name" value="DNA/RNA polymerases"/>
    <property type="match status" value="1"/>
</dbReference>
<protein>
    <recommendedName>
        <fullName evidence="1">Reverse transcriptase/retrotransposon-derived protein RNase H-like domain-containing protein</fullName>
    </recommendedName>
</protein>
<organism evidence="2 3">
    <name type="scientific">Hericium alpestre</name>
    <dbReference type="NCBI Taxonomy" id="135208"/>
    <lineage>
        <taxon>Eukaryota</taxon>
        <taxon>Fungi</taxon>
        <taxon>Dikarya</taxon>
        <taxon>Basidiomycota</taxon>
        <taxon>Agaricomycotina</taxon>
        <taxon>Agaricomycetes</taxon>
        <taxon>Russulales</taxon>
        <taxon>Hericiaceae</taxon>
        <taxon>Hericium</taxon>
    </lineage>
</organism>
<dbReference type="InterPro" id="IPR041577">
    <property type="entry name" value="RT_RNaseH_2"/>
</dbReference>
<dbReference type="Proteomes" id="UP000298061">
    <property type="component" value="Unassembled WGS sequence"/>
</dbReference>
<dbReference type="OrthoDB" id="2662456at2759"/>
<dbReference type="PANTHER" id="PTHR34072">
    <property type="entry name" value="ENZYMATIC POLYPROTEIN-RELATED"/>
    <property type="match status" value="1"/>
</dbReference>
<sequence>MQSFKVQDFWTTDHTCAFLELKAAISSEPVLHGPRWDGTPFIVTTDGCKDGFAGVLTQRSTTLLPSGRTVVKLHPLAFASKRTSSSEEKYMPFLLEFATLKFALDKFGDIIGHFPVEIETDCQALQDVLLSDKLNSAHACWWDGILAYHIVDVRHVPVPGDGSEWTVNEDWEATAGFADTLLLTLDDPGVSTLRARFSEEPLFLEVVDAPSMIR</sequence>
<feature type="domain" description="Reverse transcriptase/retrotransposon-derived protein RNase H-like" evidence="1">
    <location>
        <begin position="10"/>
        <end position="112"/>
    </location>
</feature>
<evidence type="ECO:0000313" key="3">
    <source>
        <dbReference type="Proteomes" id="UP000298061"/>
    </source>
</evidence>
<evidence type="ECO:0000259" key="1">
    <source>
        <dbReference type="Pfam" id="PF17919"/>
    </source>
</evidence>
<accession>A0A4Y9ZGH7</accession>
<dbReference type="AlphaFoldDB" id="A0A4Y9ZGH7"/>
<evidence type="ECO:0000313" key="2">
    <source>
        <dbReference type="EMBL" id="TFY73137.1"/>
    </source>
</evidence>
<dbReference type="EMBL" id="SFCI01003256">
    <property type="protein sequence ID" value="TFY73137.1"/>
    <property type="molecule type" value="Genomic_DNA"/>
</dbReference>
<dbReference type="Pfam" id="PF17919">
    <property type="entry name" value="RT_RNaseH_2"/>
    <property type="match status" value="1"/>
</dbReference>
<dbReference type="STRING" id="135208.A0A4Y9ZGH7"/>
<reference evidence="2 3" key="1">
    <citation type="submission" date="2019-02" db="EMBL/GenBank/DDBJ databases">
        <title>Genome sequencing of the rare red list fungi Hericium alpestre (H. flagellum).</title>
        <authorList>
            <person name="Buettner E."/>
            <person name="Kellner H."/>
        </authorList>
    </citation>
    <scope>NUCLEOTIDE SEQUENCE [LARGE SCALE GENOMIC DNA]</scope>
    <source>
        <strain evidence="2 3">DSM 108284</strain>
    </source>
</reference>
<dbReference type="PANTHER" id="PTHR34072:SF52">
    <property type="entry name" value="RIBONUCLEASE H"/>
    <property type="match status" value="1"/>
</dbReference>
<name>A0A4Y9ZGH7_9AGAM</name>
<comment type="caution">
    <text evidence="2">The sequence shown here is derived from an EMBL/GenBank/DDBJ whole genome shotgun (WGS) entry which is preliminary data.</text>
</comment>
<proteinExistence type="predicted"/>
<dbReference type="InterPro" id="IPR043502">
    <property type="entry name" value="DNA/RNA_pol_sf"/>
</dbReference>